<sequence>MTRATLLLALVASLSACRPAAPAPAPAPSRPSASSSGAVSEKPRAVEPEAPDEPEAPGEPGAPSEPGAWTAVLGASACELGCADVHDCVVVEGEQSPAAAAAIELSCLDACLAAPDRDPATLYGCERPSTHEAPTCEPFLACVRGAWPDRRSERPPLVEYNGCELACLAFARCYDRERTDQDRDGIQECTRECGEVLDDEQQQAVGACASLSSCEDVIECIIAHPGA</sequence>
<evidence type="ECO:0000313" key="4">
    <source>
        <dbReference type="Proteomes" id="UP000237968"/>
    </source>
</evidence>
<name>A0A2S9YGE6_9BACT</name>
<dbReference type="PROSITE" id="PS51257">
    <property type="entry name" value="PROKAR_LIPOPROTEIN"/>
    <property type="match status" value="1"/>
</dbReference>
<evidence type="ECO:0008006" key="5">
    <source>
        <dbReference type="Google" id="ProtNLM"/>
    </source>
</evidence>
<organism evidence="3 4">
    <name type="scientific">Enhygromyxa salina</name>
    <dbReference type="NCBI Taxonomy" id="215803"/>
    <lineage>
        <taxon>Bacteria</taxon>
        <taxon>Pseudomonadati</taxon>
        <taxon>Myxococcota</taxon>
        <taxon>Polyangia</taxon>
        <taxon>Nannocystales</taxon>
        <taxon>Nannocystaceae</taxon>
        <taxon>Enhygromyxa</taxon>
    </lineage>
</organism>
<gene>
    <name evidence="3" type="ORF">ENSA5_10180</name>
</gene>
<evidence type="ECO:0000313" key="3">
    <source>
        <dbReference type="EMBL" id="PRQ04180.1"/>
    </source>
</evidence>
<reference evidence="3 4" key="1">
    <citation type="submission" date="2018-03" db="EMBL/GenBank/DDBJ databases">
        <title>Draft Genome Sequences of the Obligatory Marine Myxobacteria Enhygromyxa salina SWB005.</title>
        <authorList>
            <person name="Poehlein A."/>
            <person name="Moghaddam J.A."/>
            <person name="Harms H."/>
            <person name="Alanjari M."/>
            <person name="Koenig G.M."/>
            <person name="Daniel R."/>
            <person name="Schaeberle T.F."/>
        </authorList>
    </citation>
    <scope>NUCLEOTIDE SEQUENCE [LARGE SCALE GENOMIC DNA]</scope>
    <source>
        <strain evidence="3 4">SWB005</strain>
    </source>
</reference>
<protein>
    <recommendedName>
        <fullName evidence="5">Lipoprotein</fullName>
    </recommendedName>
</protein>
<proteinExistence type="predicted"/>
<dbReference type="AlphaFoldDB" id="A0A2S9YGE6"/>
<comment type="caution">
    <text evidence="3">The sequence shown here is derived from an EMBL/GenBank/DDBJ whole genome shotgun (WGS) entry which is preliminary data.</text>
</comment>
<evidence type="ECO:0000256" key="2">
    <source>
        <dbReference type="SAM" id="SignalP"/>
    </source>
</evidence>
<dbReference type="OrthoDB" id="9853559at2"/>
<feature type="compositionally biased region" description="Low complexity" evidence="1">
    <location>
        <begin position="58"/>
        <end position="68"/>
    </location>
</feature>
<feature type="signal peptide" evidence="2">
    <location>
        <begin position="1"/>
        <end position="20"/>
    </location>
</feature>
<feature type="chain" id="PRO_5015407477" description="Lipoprotein" evidence="2">
    <location>
        <begin position="21"/>
        <end position="227"/>
    </location>
</feature>
<dbReference type="Proteomes" id="UP000237968">
    <property type="component" value="Unassembled WGS sequence"/>
</dbReference>
<dbReference type="EMBL" id="PVNK01000056">
    <property type="protein sequence ID" value="PRQ04180.1"/>
    <property type="molecule type" value="Genomic_DNA"/>
</dbReference>
<keyword evidence="2" id="KW-0732">Signal</keyword>
<dbReference type="RefSeq" id="WP_106390445.1">
    <property type="nucleotide sequence ID" value="NZ_PVNK01000056.1"/>
</dbReference>
<evidence type="ECO:0000256" key="1">
    <source>
        <dbReference type="SAM" id="MobiDB-lite"/>
    </source>
</evidence>
<feature type="region of interest" description="Disordered" evidence="1">
    <location>
        <begin position="19"/>
        <end position="68"/>
    </location>
</feature>
<accession>A0A2S9YGE6</accession>
<feature type="compositionally biased region" description="Low complexity" evidence="1">
    <location>
        <begin position="30"/>
        <end position="40"/>
    </location>
</feature>
<keyword evidence="4" id="KW-1185">Reference proteome</keyword>